<dbReference type="GO" id="GO:0008270">
    <property type="term" value="F:zinc ion binding"/>
    <property type="evidence" value="ECO:0007669"/>
    <property type="project" value="UniProtKB-KW"/>
</dbReference>
<evidence type="ECO:0000313" key="9">
    <source>
        <dbReference type="Proteomes" id="UP000585474"/>
    </source>
</evidence>
<proteinExistence type="predicted"/>
<dbReference type="PANTHER" id="PTHR47168">
    <property type="entry name" value="RING ZINC FINGER DOMAIN SUPERFAMILY PROTEIN-RELATED"/>
    <property type="match status" value="1"/>
</dbReference>
<dbReference type="EMBL" id="BJWL01000384">
    <property type="protein sequence ID" value="GFS41704.1"/>
    <property type="molecule type" value="Genomic_DNA"/>
</dbReference>
<evidence type="ECO:0008006" key="10">
    <source>
        <dbReference type="Google" id="ProtNLM"/>
    </source>
</evidence>
<evidence type="ECO:0000256" key="4">
    <source>
        <dbReference type="ARBA" id="ARBA00022771"/>
    </source>
</evidence>
<keyword evidence="6" id="KW-1133">Transmembrane helix</keyword>
<dbReference type="AlphaFoldDB" id="A0A7J0DST3"/>
<accession>A0A7J0DST3</accession>
<keyword evidence="3" id="KW-0479">Metal-binding</keyword>
<dbReference type="InterPro" id="IPR051653">
    <property type="entry name" value="E3_ligase_sorting_rcpt"/>
</dbReference>
<organism evidence="8 9">
    <name type="scientific">Actinidia rufa</name>
    <dbReference type="NCBI Taxonomy" id="165716"/>
    <lineage>
        <taxon>Eukaryota</taxon>
        <taxon>Viridiplantae</taxon>
        <taxon>Streptophyta</taxon>
        <taxon>Embryophyta</taxon>
        <taxon>Tracheophyta</taxon>
        <taxon>Spermatophyta</taxon>
        <taxon>Magnoliopsida</taxon>
        <taxon>eudicotyledons</taxon>
        <taxon>Gunneridae</taxon>
        <taxon>Pentapetalae</taxon>
        <taxon>asterids</taxon>
        <taxon>Ericales</taxon>
        <taxon>Actinidiaceae</taxon>
        <taxon>Actinidia</taxon>
    </lineage>
</organism>
<evidence type="ECO:0000256" key="1">
    <source>
        <dbReference type="ARBA" id="ARBA00004167"/>
    </source>
</evidence>
<dbReference type="OrthoDB" id="8062037at2759"/>
<gene>
    <name evidence="8" type="ORF">Acr_00g0075910</name>
</gene>
<evidence type="ECO:0000256" key="7">
    <source>
        <dbReference type="ARBA" id="ARBA00023136"/>
    </source>
</evidence>
<dbReference type="PANTHER" id="PTHR47168:SF1">
    <property type="entry name" value="OS02G0798600 PROTEIN"/>
    <property type="match status" value="1"/>
</dbReference>
<comment type="caution">
    <text evidence="8">The sequence shown here is derived from an EMBL/GenBank/DDBJ whole genome shotgun (WGS) entry which is preliminary data.</text>
</comment>
<keyword evidence="7" id="KW-0472">Membrane</keyword>
<reference evidence="9" key="1">
    <citation type="submission" date="2019-07" db="EMBL/GenBank/DDBJ databases">
        <title>De Novo Assembly of kiwifruit Actinidia rufa.</title>
        <authorList>
            <person name="Sugita-Konishi S."/>
            <person name="Sato K."/>
            <person name="Mori E."/>
            <person name="Abe Y."/>
            <person name="Kisaki G."/>
            <person name="Hamano K."/>
            <person name="Suezawa K."/>
            <person name="Otani M."/>
            <person name="Fukuda T."/>
            <person name="Manabe T."/>
            <person name="Gomi K."/>
            <person name="Tabuchi M."/>
            <person name="Akimitsu K."/>
            <person name="Kataoka I."/>
        </authorList>
    </citation>
    <scope>NUCLEOTIDE SEQUENCE [LARGE SCALE GENOMIC DNA]</scope>
    <source>
        <strain evidence="9">cv. Fuchu</strain>
    </source>
</reference>
<comment type="subcellular location">
    <subcellularLocation>
        <location evidence="1">Membrane</location>
        <topology evidence="1">Single-pass membrane protein</topology>
    </subcellularLocation>
</comment>
<dbReference type="Proteomes" id="UP000585474">
    <property type="component" value="Unassembled WGS sequence"/>
</dbReference>
<evidence type="ECO:0000256" key="2">
    <source>
        <dbReference type="ARBA" id="ARBA00022692"/>
    </source>
</evidence>
<evidence type="ECO:0000256" key="6">
    <source>
        <dbReference type="ARBA" id="ARBA00022989"/>
    </source>
</evidence>
<protein>
    <recommendedName>
        <fullName evidence="10">RING/U-box superfamily protein</fullName>
    </recommendedName>
</protein>
<evidence type="ECO:0000256" key="3">
    <source>
        <dbReference type="ARBA" id="ARBA00022723"/>
    </source>
</evidence>
<evidence type="ECO:0000256" key="5">
    <source>
        <dbReference type="ARBA" id="ARBA00022833"/>
    </source>
</evidence>
<keyword evidence="2" id="KW-0812">Transmembrane</keyword>
<evidence type="ECO:0000313" key="8">
    <source>
        <dbReference type="EMBL" id="GFS41704.1"/>
    </source>
</evidence>
<keyword evidence="4" id="KW-0863">Zinc-finger</keyword>
<name>A0A7J0DST3_9ERIC</name>
<dbReference type="GO" id="GO:0016020">
    <property type="term" value="C:membrane"/>
    <property type="evidence" value="ECO:0007669"/>
    <property type="project" value="UniProtKB-SubCell"/>
</dbReference>
<keyword evidence="5" id="KW-0862">Zinc</keyword>
<keyword evidence="9" id="KW-1185">Reference proteome</keyword>
<sequence length="162" mass="17445">MTCWQLDHSVFPPKKRLRVGVSLRHLCPNRASGESDDDAWHCRTVKGQPEDNEETASSSAVFASELNCLSTVGGDPNGTSKSEGNLHGEVLDEIHQQPGSLSLSVVSLPAPEAVVDSFPVRCHRKPDKTEGADDAAQVCPLCRGDVREAFTEASISNSETFV</sequence>